<dbReference type="OrthoDB" id="2351076at2"/>
<reference evidence="1 2" key="1">
    <citation type="submission" date="2018-06" db="EMBL/GenBank/DDBJ databases">
        <title>Genomic Encyclopedia of Archaeal and Bacterial Type Strains, Phase II (KMG-II): from individual species to whole genera.</title>
        <authorList>
            <person name="Goeker M."/>
        </authorList>
    </citation>
    <scope>NUCLEOTIDE SEQUENCE [LARGE SCALE GENOMIC DNA]</scope>
    <source>
        <strain evidence="1 2">KACC 16626</strain>
    </source>
</reference>
<accession>A0A318TTC8</accession>
<proteinExistence type="predicted"/>
<protein>
    <recommendedName>
        <fullName evidence="3">Flagellar hook-length control protein FliK</fullName>
    </recommendedName>
</protein>
<dbReference type="AlphaFoldDB" id="A0A318TTC8"/>
<evidence type="ECO:0000313" key="2">
    <source>
        <dbReference type="Proteomes" id="UP000247416"/>
    </source>
</evidence>
<dbReference type="RefSeq" id="WP_107933978.1">
    <property type="nucleotide sequence ID" value="NZ_CP085009.1"/>
</dbReference>
<sequence length="630" mass="70171">MTSTSFNPIQIQQTTIEQNQPLSLKQGQVFHGTIKKLYPDQMAEIQVGQNKLYAKLETPLKAGDSHFFQVTNMNPQAELKVVTGPMQQSQTTAQQLNQLLDTMNLPKTQEMQQVLSHFVKNQLPLSKETLLQAENWLKNLPESITKQEALQAIQKMAELKLPFTNEIFKGLIFGSKSNGMTSALANLSTLLAQDTSIEPAIKSTIQQQLQLISKPLAEETGGNLLSKAVQNLFNTETSASQKSQVLNLLKNADIVPKNATAENWLSQGLKQHQNLANESIKPSASQLIQTVMTSKPADSQQIIQQVQTWINDQTNLSEQQKTQLQQLVNRYEALPKNASTLLEMFTKQLHEQLVKAFAAQSSETSTTTPRDQLLSLLKPEATYPQATQSTLLNLVRTAGESTVATVQNMQLQADAEVLSAMDGKMMEQAIKTVLKGLGMSYEASLNSKMSDMQELAQSLKPQLLSLIHDSQISSNVREATDNILSRLNGMQLTSGENGHQHQLVMQIPLQFLGKKTEATLQWNGRMKENGKIDANYARVLFYLNMEALEETMVDMQVQNRIITIHLYNNQPQLENLAEPLKAVLKKGLSDKDYQLSGLFVKPFEKTTAPQTVTMKKGDESKLNSGVDIRI</sequence>
<gene>
    <name evidence="1" type="ORF">BJ095_106105</name>
</gene>
<evidence type="ECO:0008006" key="3">
    <source>
        <dbReference type="Google" id="ProtNLM"/>
    </source>
</evidence>
<comment type="caution">
    <text evidence="1">The sequence shown here is derived from an EMBL/GenBank/DDBJ whole genome shotgun (WGS) entry which is preliminary data.</text>
</comment>
<organism evidence="1 2">
    <name type="scientific">Ureibacillus chungkukjangi</name>
    <dbReference type="NCBI Taxonomy" id="1202712"/>
    <lineage>
        <taxon>Bacteria</taxon>
        <taxon>Bacillati</taxon>
        <taxon>Bacillota</taxon>
        <taxon>Bacilli</taxon>
        <taxon>Bacillales</taxon>
        <taxon>Caryophanaceae</taxon>
        <taxon>Ureibacillus</taxon>
    </lineage>
</organism>
<dbReference type="Proteomes" id="UP000247416">
    <property type="component" value="Unassembled WGS sequence"/>
</dbReference>
<evidence type="ECO:0000313" key="1">
    <source>
        <dbReference type="EMBL" id="PYF07090.1"/>
    </source>
</evidence>
<dbReference type="EMBL" id="QJTJ01000006">
    <property type="protein sequence ID" value="PYF07090.1"/>
    <property type="molecule type" value="Genomic_DNA"/>
</dbReference>
<keyword evidence="2" id="KW-1185">Reference proteome</keyword>
<name>A0A318TTC8_9BACL</name>